<dbReference type="AlphaFoldDB" id="A0A358E222"/>
<accession>A0A358E222</accession>
<dbReference type="EMBL" id="DONK01000198">
    <property type="protein sequence ID" value="HBU52202.1"/>
    <property type="molecule type" value="Genomic_DNA"/>
</dbReference>
<evidence type="ECO:0000313" key="1">
    <source>
        <dbReference type="EMBL" id="HBU52202.1"/>
    </source>
</evidence>
<evidence type="ECO:0000313" key="2">
    <source>
        <dbReference type="Proteomes" id="UP000264779"/>
    </source>
</evidence>
<name>A0A358E222_9ALTE</name>
<gene>
    <name evidence="1" type="ORF">DEB45_13170</name>
</gene>
<sequence>MDEIDRLLNDACSDVIEHLGNTVFVDGVKLKCTIEDEQFEDESGYRREVLLSFNKNDAPLLKKGASVVCRGQNFVIGRIPREDFDDPFYTVELKRA</sequence>
<reference evidence="1 2" key="1">
    <citation type="journal article" date="2018" name="Nat. Biotechnol.">
        <title>A standardized bacterial taxonomy based on genome phylogeny substantially revises the tree of life.</title>
        <authorList>
            <person name="Parks D.H."/>
            <person name="Chuvochina M."/>
            <person name="Waite D.W."/>
            <person name="Rinke C."/>
            <person name="Skarshewski A."/>
            <person name="Chaumeil P.A."/>
            <person name="Hugenholtz P."/>
        </authorList>
    </citation>
    <scope>NUCLEOTIDE SEQUENCE [LARGE SCALE GENOMIC DNA]</scope>
    <source>
        <strain evidence="1">UBA11621</strain>
    </source>
</reference>
<proteinExistence type="predicted"/>
<organism evidence="1 2">
    <name type="scientific">Alteromonas australica</name>
    <dbReference type="NCBI Taxonomy" id="589873"/>
    <lineage>
        <taxon>Bacteria</taxon>
        <taxon>Pseudomonadati</taxon>
        <taxon>Pseudomonadota</taxon>
        <taxon>Gammaproteobacteria</taxon>
        <taxon>Alteromonadales</taxon>
        <taxon>Alteromonadaceae</taxon>
        <taxon>Alteromonas/Salinimonas group</taxon>
        <taxon>Alteromonas</taxon>
    </lineage>
</organism>
<protein>
    <submittedName>
        <fullName evidence="1">Uncharacterized protein</fullName>
    </submittedName>
</protein>
<comment type="caution">
    <text evidence="1">The sequence shown here is derived from an EMBL/GenBank/DDBJ whole genome shotgun (WGS) entry which is preliminary data.</text>
</comment>
<dbReference type="RefSeq" id="WP_272965298.1">
    <property type="nucleotide sequence ID" value="NZ_CALBIY010000020.1"/>
</dbReference>
<dbReference type="Proteomes" id="UP000264779">
    <property type="component" value="Unassembled WGS sequence"/>
</dbReference>